<feature type="chain" id="PRO_5035762485" description="COBRA-like protein" evidence="5">
    <location>
        <begin position="26"/>
        <end position="461"/>
    </location>
</feature>
<proteinExistence type="inferred from homology"/>
<dbReference type="EMBL" id="CM026433">
    <property type="protein sequence ID" value="KAG0553501.1"/>
    <property type="molecule type" value="Genomic_DNA"/>
</dbReference>
<feature type="signal peptide" evidence="5">
    <location>
        <begin position="1"/>
        <end position="25"/>
    </location>
</feature>
<dbReference type="AlphaFoldDB" id="A0A8T0G3K3"/>
<evidence type="ECO:0000256" key="2">
    <source>
        <dbReference type="ARBA" id="ARBA00022729"/>
    </source>
</evidence>
<keyword evidence="8" id="KW-1185">Reference proteome</keyword>
<dbReference type="Proteomes" id="UP000822688">
    <property type="component" value="Chromosome 12"/>
</dbReference>
<comment type="similarity">
    <text evidence="1 4">Belongs to the COBRA family.</text>
</comment>
<protein>
    <recommendedName>
        <fullName evidence="4">COBRA-like protein</fullName>
    </recommendedName>
</protein>
<evidence type="ECO:0000256" key="3">
    <source>
        <dbReference type="ARBA" id="ARBA00023180"/>
    </source>
</evidence>
<gene>
    <name evidence="7" type="ORF">KC19_12G016300</name>
</gene>
<dbReference type="InterPro" id="IPR006918">
    <property type="entry name" value="COBRA_pln"/>
</dbReference>
<evidence type="ECO:0000313" key="7">
    <source>
        <dbReference type="EMBL" id="KAG0553501.1"/>
    </source>
</evidence>
<accession>A0A8T0G3K3</accession>
<reference evidence="7" key="1">
    <citation type="submission" date="2020-06" db="EMBL/GenBank/DDBJ databases">
        <title>WGS assembly of Ceratodon purpureus strain R40.</title>
        <authorList>
            <person name="Carey S.B."/>
            <person name="Jenkins J."/>
            <person name="Shu S."/>
            <person name="Lovell J.T."/>
            <person name="Sreedasyam A."/>
            <person name="Maumus F."/>
            <person name="Tiley G.P."/>
            <person name="Fernandez-Pozo N."/>
            <person name="Barry K."/>
            <person name="Chen C."/>
            <person name="Wang M."/>
            <person name="Lipzen A."/>
            <person name="Daum C."/>
            <person name="Saski C.A."/>
            <person name="Payton A.C."/>
            <person name="Mcbreen J.C."/>
            <person name="Conrad R.E."/>
            <person name="Kollar L.M."/>
            <person name="Olsson S."/>
            <person name="Huttunen S."/>
            <person name="Landis J.B."/>
            <person name="Wickett N.J."/>
            <person name="Johnson M.G."/>
            <person name="Rensing S.A."/>
            <person name="Grimwood J."/>
            <person name="Schmutz J."/>
            <person name="Mcdaniel S.F."/>
        </authorList>
    </citation>
    <scope>NUCLEOTIDE SEQUENCE</scope>
    <source>
        <strain evidence="7">R40</strain>
    </source>
</reference>
<dbReference type="GO" id="GO:0052324">
    <property type="term" value="P:plant-type cell wall cellulose biosynthetic process"/>
    <property type="evidence" value="ECO:0007669"/>
    <property type="project" value="TreeGrafter"/>
</dbReference>
<dbReference type="PIRSF" id="PIRSF038122">
    <property type="entry name" value="COBRA"/>
    <property type="match status" value="1"/>
</dbReference>
<dbReference type="GO" id="GO:0010215">
    <property type="term" value="P:cellulose microfibril organization"/>
    <property type="evidence" value="ECO:0007669"/>
    <property type="project" value="InterPro"/>
</dbReference>
<evidence type="ECO:0000256" key="4">
    <source>
        <dbReference type="PIRNR" id="PIRNR038122"/>
    </source>
</evidence>
<keyword evidence="3" id="KW-0325">Glycoprotein</keyword>
<sequence>MRISRVYCLALALVFLVADLQHADAGFDILDPNGKISIKWDVVEWTADGYRAIVTMYNQQLYRHIQAPGWIMGWTWSKKEVIWNIIGSETREQGDCSKWKSALPHCCKKTPEVIDLLPGVPYNQQTANCCRGGVLSSFMQDPATSVASYQIVVGNTGNTNTTIQLPKNFTLMTPGPGYTCSKAAVVPKTRFLSADGRRTTEAFMTWNITCSYTQQLANKAPTCCVSFSAFYNETIVPCPSCACDCPKNSNATLPIPLANGVDTNNQRCINRHDPHLPTTLNATKNNPLSTPQDMLFCTNDMCPIKIHWHIKLNYQEYWRVKITITNRDISRNYTLWNLVAQHPNFQNFTESFSFSYRPLNGYGPTATVNNSAIFWGVKFYNDMLMQAGPNGNVQSEILFRKDSSFTLNNGWGFPSHLLFNGDECAMPTADQYPTLPSSSSGLRVAMTTLVSMLVFSVAFLL</sequence>
<dbReference type="Pfam" id="PF04833">
    <property type="entry name" value="COBRA"/>
    <property type="match status" value="1"/>
</dbReference>
<evidence type="ECO:0000259" key="6">
    <source>
        <dbReference type="Pfam" id="PF25079"/>
    </source>
</evidence>
<dbReference type="InterPro" id="IPR056900">
    <property type="entry name" value="COB_C"/>
</dbReference>
<dbReference type="GO" id="GO:0005886">
    <property type="term" value="C:plasma membrane"/>
    <property type="evidence" value="ECO:0007669"/>
    <property type="project" value="TreeGrafter"/>
</dbReference>
<evidence type="ECO:0000313" key="8">
    <source>
        <dbReference type="Proteomes" id="UP000822688"/>
    </source>
</evidence>
<dbReference type="Pfam" id="PF25079">
    <property type="entry name" value="COB_C"/>
    <property type="match status" value="1"/>
</dbReference>
<evidence type="ECO:0000256" key="1">
    <source>
        <dbReference type="ARBA" id="ARBA00005507"/>
    </source>
</evidence>
<organism evidence="7 8">
    <name type="scientific">Ceratodon purpureus</name>
    <name type="common">Fire moss</name>
    <name type="synonym">Dicranum purpureum</name>
    <dbReference type="NCBI Taxonomy" id="3225"/>
    <lineage>
        <taxon>Eukaryota</taxon>
        <taxon>Viridiplantae</taxon>
        <taxon>Streptophyta</taxon>
        <taxon>Embryophyta</taxon>
        <taxon>Bryophyta</taxon>
        <taxon>Bryophytina</taxon>
        <taxon>Bryopsida</taxon>
        <taxon>Dicranidae</taxon>
        <taxon>Pseudoditrichales</taxon>
        <taxon>Ditrichaceae</taxon>
        <taxon>Ceratodon</taxon>
    </lineage>
</organism>
<comment type="caution">
    <text evidence="7">The sequence shown here is derived from an EMBL/GenBank/DDBJ whole genome shotgun (WGS) entry which is preliminary data.</text>
</comment>
<dbReference type="PANTHER" id="PTHR31673">
    <property type="entry name" value="PROTEIN COBRA"/>
    <property type="match status" value="1"/>
</dbReference>
<evidence type="ECO:0000256" key="5">
    <source>
        <dbReference type="SAM" id="SignalP"/>
    </source>
</evidence>
<dbReference type="PANTHER" id="PTHR31673:SF3">
    <property type="entry name" value="COBRA-LIKE PROTEIN 4"/>
    <property type="match status" value="1"/>
</dbReference>
<name>A0A8T0G3K3_CERPU</name>
<feature type="domain" description="COBRA C-terminal" evidence="6">
    <location>
        <begin position="222"/>
        <end position="433"/>
    </location>
</feature>
<keyword evidence="2 5" id="KW-0732">Signal</keyword>